<proteinExistence type="predicted"/>
<dbReference type="OrthoDB" id="676420at2"/>
<evidence type="ECO:0000313" key="3">
    <source>
        <dbReference type="EMBL" id="TKK68999.1"/>
    </source>
</evidence>
<dbReference type="PROSITE" id="PS50042">
    <property type="entry name" value="CNMP_BINDING_3"/>
    <property type="match status" value="1"/>
</dbReference>
<accession>A0A4U3L3W4</accession>
<evidence type="ECO:0000256" key="1">
    <source>
        <dbReference type="SAM" id="SignalP"/>
    </source>
</evidence>
<dbReference type="Gene3D" id="2.60.120.10">
    <property type="entry name" value="Jelly Rolls"/>
    <property type="match status" value="1"/>
</dbReference>
<keyword evidence="1" id="KW-0732">Signal</keyword>
<feature type="signal peptide" evidence="1">
    <location>
        <begin position="1"/>
        <end position="26"/>
    </location>
</feature>
<keyword evidence="4" id="KW-1185">Reference proteome</keyword>
<evidence type="ECO:0000313" key="4">
    <source>
        <dbReference type="Proteomes" id="UP000305848"/>
    </source>
</evidence>
<dbReference type="Proteomes" id="UP000305848">
    <property type="component" value="Unassembled WGS sequence"/>
</dbReference>
<dbReference type="RefSeq" id="WP_137261618.1">
    <property type="nucleotide sequence ID" value="NZ_SZQL01000006.1"/>
</dbReference>
<dbReference type="InterPro" id="IPR000595">
    <property type="entry name" value="cNMP-bd_dom"/>
</dbReference>
<gene>
    <name evidence="3" type="ORF">FC093_09920</name>
</gene>
<reference evidence="3 4" key="1">
    <citation type="submission" date="2019-05" db="EMBL/GenBank/DDBJ databases">
        <title>Panacibacter sp. strain 17mud1-8 Genome sequencing and assembly.</title>
        <authorList>
            <person name="Chhetri G."/>
        </authorList>
    </citation>
    <scope>NUCLEOTIDE SEQUENCE [LARGE SCALE GENOMIC DNA]</scope>
    <source>
        <strain evidence="3 4">17mud1-8</strain>
    </source>
</reference>
<sequence>MKQVKRNIYFFILISALLLISCNQSATTSENSNMDTTSSVTNTDTASAFAYDPAMDPLTVGAQFSKKLGDTLNIKMFEVTLKPGDSVAIHTHPDHSFYVIQGGKIEVTMQGMDKQIMELKAGTGWIGGPTTDFGKNIGNTTVKWVETDVYRPRGK</sequence>
<name>A0A4U3L3W4_9BACT</name>
<organism evidence="3 4">
    <name type="scientific">Ilyomonas limi</name>
    <dbReference type="NCBI Taxonomy" id="2575867"/>
    <lineage>
        <taxon>Bacteria</taxon>
        <taxon>Pseudomonadati</taxon>
        <taxon>Bacteroidota</taxon>
        <taxon>Chitinophagia</taxon>
        <taxon>Chitinophagales</taxon>
        <taxon>Chitinophagaceae</taxon>
        <taxon>Ilyomonas</taxon>
    </lineage>
</organism>
<feature type="chain" id="PRO_5020726342" description="Cyclic nucleotide-binding domain-containing protein" evidence="1">
    <location>
        <begin position="27"/>
        <end position="155"/>
    </location>
</feature>
<comment type="caution">
    <text evidence="3">The sequence shown here is derived from an EMBL/GenBank/DDBJ whole genome shotgun (WGS) entry which is preliminary data.</text>
</comment>
<feature type="domain" description="Cyclic nucleotide-binding" evidence="2">
    <location>
        <begin position="67"/>
        <end position="122"/>
    </location>
</feature>
<protein>
    <recommendedName>
        <fullName evidence="2">Cyclic nucleotide-binding domain-containing protein</fullName>
    </recommendedName>
</protein>
<dbReference type="SUPFAM" id="SSF51182">
    <property type="entry name" value="RmlC-like cupins"/>
    <property type="match status" value="1"/>
</dbReference>
<dbReference type="InterPro" id="IPR011051">
    <property type="entry name" value="RmlC_Cupin_sf"/>
</dbReference>
<dbReference type="EMBL" id="SZQL01000006">
    <property type="protein sequence ID" value="TKK68999.1"/>
    <property type="molecule type" value="Genomic_DNA"/>
</dbReference>
<evidence type="ECO:0000259" key="2">
    <source>
        <dbReference type="PROSITE" id="PS50042"/>
    </source>
</evidence>
<dbReference type="InterPro" id="IPR014710">
    <property type="entry name" value="RmlC-like_jellyroll"/>
</dbReference>
<dbReference type="AlphaFoldDB" id="A0A4U3L3W4"/>
<dbReference type="PROSITE" id="PS51257">
    <property type="entry name" value="PROKAR_LIPOPROTEIN"/>
    <property type="match status" value="1"/>
</dbReference>